<dbReference type="Gene3D" id="3.40.710.10">
    <property type="entry name" value="DD-peptidase/beta-lactamase superfamily"/>
    <property type="match status" value="1"/>
</dbReference>
<evidence type="ECO:0000259" key="1">
    <source>
        <dbReference type="Pfam" id="PF00144"/>
    </source>
</evidence>
<evidence type="ECO:0000313" key="2">
    <source>
        <dbReference type="EMBL" id="CAF4021945.1"/>
    </source>
</evidence>
<dbReference type="PANTHER" id="PTHR46825:SF9">
    <property type="entry name" value="BETA-LACTAMASE-RELATED DOMAIN-CONTAINING PROTEIN"/>
    <property type="match status" value="1"/>
</dbReference>
<reference evidence="2" key="1">
    <citation type="submission" date="2021-02" db="EMBL/GenBank/DDBJ databases">
        <authorList>
            <person name="Nowell W R."/>
        </authorList>
    </citation>
    <scope>NUCLEOTIDE SEQUENCE</scope>
</reference>
<dbReference type="AlphaFoldDB" id="A0A8S2NWI2"/>
<name>A0A8S2NWI2_9BILA</name>
<evidence type="ECO:0000313" key="3">
    <source>
        <dbReference type="Proteomes" id="UP000681720"/>
    </source>
</evidence>
<dbReference type="SUPFAM" id="SSF56601">
    <property type="entry name" value="beta-lactamase/transpeptidase-like"/>
    <property type="match status" value="1"/>
</dbReference>
<sequence length="137" mass="15521">MLNTYYKSDDDAFKESLTDMCFKYISPNTSHRLPKPPGTVASYSNEGSALAALVVERVSNMSYIAYVKQMILKPLGIDINKVGVRLSDFKDTVDLVTHYAYASNESYLKRWNQQIPQLNIEQMPLVLANNEGWPSVH</sequence>
<gene>
    <name evidence="2" type="ORF">GIL414_LOCUS12919</name>
</gene>
<dbReference type="PANTHER" id="PTHR46825">
    <property type="entry name" value="D-ALANYL-D-ALANINE-CARBOXYPEPTIDASE/ENDOPEPTIDASE AMPH"/>
    <property type="match status" value="1"/>
</dbReference>
<dbReference type="EMBL" id="CAJOBJ010005132">
    <property type="protein sequence ID" value="CAF4021945.1"/>
    <property type="molecule type" value="Genomic_DNA"/>
</dbReference>
<accession>A0A8S2NWI2</accession>
<organism evidence="2 3">
    <name type="scientific">Rotaria magnacalcarata</name>
    <dbReference type="NCBI Taxonomy" id="392030"/>
    <lineage>
        <taxon>Eukaryota</taxon>
        <taxon>Metazoa</taxon>
        <taxon>Spiralia</taxon>
        <taxon>Gnathifera</taxon>
        <taxon>Rotifera</taxon>
        <taxon>Eurotatoria</taxon>
        <taxon>Bdelloidea</taxon>
        <taxon>Philodinida</taxon>
        <taxon>Philodinidae</taxon>
        <taxon>Rotaria</taxon>
    </lineage>
</organism>
<feature type="domain" description="Beta-lactamase-related" evidence="1">
    <location>
        <begin position="31"/>
        <end position="83"/>
    </location>
</feature>
<dbReference type="Proteomes" id="UP000681720">
    <property type="component" value="Unassembled WGS sequence"/>
</dbReference>
<dbReference type="InterPro" id="IPR050491">
    <property type="entry name" value="AmpC-like"/>
</dbReference>
<dbReference type="InterPro" id="IPR012338">
    <property type="entry name" value="Beta-lactam/transpept-like"/>
</dbReference>
<dbReference type="Pfam" id="PF00144">
    <property type="entry name" value="Beta-lactamase"/>
    <property type="match status" value="1"/>
</dbReference>
<protein>
    <recommendedName>
        <fullName evidence="1">Beta-lactamase-related domain-containing protein</fullName>
    </recommendedName>
</protein>
<dbReference type="InterPro" id="IPR001466">
    <property type="entry name" value="Beta-lactam-related"/>
</dbReference>
<proteinExistence type="predicted"/>
<comment type="caution">
    <text evidence="2">The sequence shown here is derived from an EMBL/GenBank/DDBJ whole genome shotgun (WGS) entry which is preliminary data.</text>
</comment>